<accession>A0A0E9QC67</accession>
<dbReference type="AlphaFoldDB" id="A0A0E9QC67"/>
<organism evidence="1">
    <name type="scientific">Anguilla anguilla</name>
    <name type="common">European freshwater eel</name>
    <name type="synonym">Muraena anguilla</name>
    <dbReference type="NCBI Taxonomy" id="7936"/>
    <lineage>
        <taxon>Eukaryota</taxon>
        <taxon>Metazoa</taxon>
        <taxon>Chordata</taxon>
        <taxon>Craniata</taxon>
        <taxon>Vertebrata</taxon>
        <taxon>Euteleostomi</taxon>
        <taxon>Actinopterygii</taxon>
        <taxon>Neopterygii</taxon>
        <taxon>Teleostei</taxon>
        <taxon>Anguilliformes</taxon>
        <taxon>Anguillidae</taxon>
        <taxon>Anguilla</taxon>
    </lineage>
</organism>
<reference evidence="1" key="2">
    <citation type="journal article" date="2015" name="Fish Shellfish Immunol.">
        <title>Early steps in the European eel (Anguilla anguilla)-Vibrio vulnificus interaction in the gills: Role of the RtxA13 toxin.</title>
        <authorList>
            <person name="Callol A."/>
            <person name="Pajuelo D."/>
            <person name="Ebbesson L."/>
            <person name="Teles M."/>
            <person name="MacKenzie S."/>
            <person name="Amaro C."/>
        </authorList>
    </citation>
    <scope>NUCLEOTIDE SEQUENCE</scope>
</reference>
<evidence type="ECO:0000313" key="1">
    <source>
        <dbReference type="EMBL" id="JAH14466.1"/>
    </source>
</evidence>
<protein>
    <submittedName>
        <fullName evidence="1">Uncharacterized protein</fullName>
    </submittedName>
</protein>
<name>A0A0E9QC67_ANGAN</name>
<sequence>MAYPYILKPALNILTWLLRKKKTSRG</sequence>
<proteinExistence type="predicted"/>
<dbReference type="EMBL" id="GBXM01094111">
    <property type="protein sequence ID" value="JAH14466.1"/>
    <property type="molecule type" value="Transcribed_RNA"/>
</dbReference>
<reference evidence="1" key="1">
    <citation type="submission" date="2014-11" db="EMBL/GenBank/DDBJ databases">
        <authorList>
            <person name="Amaro Gonzalez C."/>
        </authorList>
    </citation>
    <scope>NUCLEOTIDE SEQUENCE</scope>
</reference>